<name>E8UC81_DEIML</name>
<dbReference type="Pfam" id="PF02601">
    <property type="entry name" value="Exonuc_VII_L"/>
    <property type="match status" value="1"/>
</dbReference>
<keyword evidence="4 5" id="KW-0269">Exonuclease</keyword>
<evidence type="ECO:0000256" key="5">
    <source>
        <dbReference type="RuleBase" id="RU004355"/>
    </source>
</evidence>
<comment type="subcellular location">
    <subcellularLocation>
        <location evidence="5">Cytoplasm</location>
    </subcellularLocation>
</comment>
<dbReference type="EMBL" id="CP002454">
    <property type="protein sequence ID" value="ADV68742.1"/>
    <property type="molecule type" value="Genomic_DNA"/>
</dbReference>
<evidence type="ECO:0000259" key="7">
    <source>
        <dbReference type="Pfam" id="PF13742"/>
    </source>
</evidence>
<proteinExistence type="inferred from homology"/>
<dbReference type="OrthoDB" id="9802795at2"/>
<evidence type="ECO:0000313" key="9">
    <source>
        <dbReference type="Proteomes" id="UP000008635"/>
    </source>
</evidence>
<reference evidence="9" key="2">
    <citation type="submission" date="2011-01" db="EMBL/GenBank/DDBJ databases">
        <title>The complete genome of Deinococcus maricopensis DSM 21211.</title>
        <authorList>
            <consortium name="US DOE Joint Genome Institute (JGI-PGF)"/>
            <person name="Lucas S."/>
            <person name="Copeland A."/>
            <person name="Lapidus A."/>
            <person name="Goodwin L."/>
            <person name="Pitluck S."/>
            <person name="Kyrpides N."/>
            <person name="Mavromatis K."/>
            <person name="Pagani I."/>
            <person name="Ivanova N."/>
            <person name="Ovchinnikova G."/>
            <person name="Zeytun A."/>
            <person name="Detter J.C."/>
            <person name="Han C."/>
            <person name="Land M."/>
            <person name="Hauser L."/>
            <person name="Markowitz V."/>
            <person name="Cheng J.-F."/>
            <person name="Hugenholtz P."/>
            <person name="Woyke T."/>
            <person name="Wu D."/>
            <person name="Pukall R."/>
            <person name="Gehrich-Schroeter G."/>
            <person name="Brambilla E."/>
            <person name="Klenk H.-P."/>
            <person name="Eisen J.A."/>
        </authorList>
    </citation>
    <scope>NUCLEOTIDE SEQUENCE [LARGE SCALE GENOMIC DNA]</scope>
    <source>
        <strain evidence="9">DSM 21211 / LMG 22137 / NRRL B-23946 / LB-34</strain>
    </source>
</reference>
<feature type="domain" description="OB-fold nucleic acid binding" evidence="7">
    <location>
        <begin position="17"/>
        <end position="120"/>
    </location>
</feature>
<dbReference type="PANTHER" id="PTHR30008">
    <property type="entry name" value="EXODEOXYRIBONUCLEASE 7 LARGE SUBUNIT"/>
    <property type="match status" value="1"/>
</dbReference>
<evidence type="ECO:0000313" key="8">
    <source>
        <dbReference type="EMBL" id="ADV68742.1"/>
    </source>
</evidence>
<evidence type="ECO:0000256" key="1">
    <source>
        <dbReference type="ARBA" id="ARBA00022490"/>
    </source>
</evidence>
<keyword evidence="1" id="KW-0963">Cytoplasm</keyword>
<accession>E8UC81</accession>
<dbReference type="HOGENOM" id="CLU_023625_4_2_0"/>
<dbReference type="GO" id="GO:0005737">
    <property type="term" value="C:cytoplasm"/>
    <property type="evidence" value="ECO:0007669"/>
    <property type="project" value="UniProtKB-SubCell"/>
</dbReference>
<comment type="similarity">
    <text evidence="5">Belongs to the XseA family.</text>
</comment>
<dbReference type="EC" id="3.1.11.6" evidence="5"/>
<dbReference type="PANTHER" id="PTHR30008:SF0">
    <property type="entry name" value="EXODEOXYRIBONUCLEASE 7 LARGE SUBUNIT"/>
    <property type="match status" value="1"/>
</dbReference>
<dbReference type="STRING" id="709986.Deima_3113"/>
<feature type="domain" description="Exonuclease VII large subunit C-terminal" evidence="6">
    <location>
        <begin position="149"/>
        <end position="337"/>
    </location>
</feature>
<comment type="catalytic activity">
    <reaction evidence="5">
        <text>Exonucleolytic cleavage in either 5'- to 3'- or 3'- to 5'-direction to yield nucleoside 5'-phosphates.</text>
        <dbReference type="EC" id="3.1.11.6"/>
    </reaction>
</comment>
<dbReference type="Proteomes" id="UP000008635">
    <property type="component" value="Chromosome"/>
</dbReference>
<keyword evidence="3 5" id="KW-0378">Hydrolase</keyword>
<dbReference type="GO" id="GO:0003676">
    <property type="term" value="F:nucleic acid binding"/>
    <property type="evidence" value="ECO:0007669"/>
    <property type="project" value="InterPro"/>
</dbReference>
<keyword evidence="9" id="KW-1185">Reference proteome</keyword>
<dbReference type="InterPro" id="IPR003753">
    <property type="entry name" value="Exonuc_VII_L"/>
</dbReference>
<dbReference type="RefSeq" id="WP_013558245.1">
    <property type="nucleotide sequence ID" value="NC_014958.1"/>
</dbReference>
<evidence type="ECO:0000256" key="2">
    <source>
        <dbReference type="ARBA" id="ARBA00022722"/>
    </source>
</evidence>
<dbReference type="Pfam" id="PF13742">
    <property type="entry name" value="tRNA_anti_2"/>
    <property type="match status" value="1"/>
</dbReference>
<dbReference type="CDD" id="cd04489">
    <property type="entry name" value="ExoVII_LU_OBF"/>
    <property type="match status" value="1"/>
</dbReference>
<reference evidence="8 9" key="1">
    <citation type="journal article" date="2011" name="Stand. Genomic Sci.">
        <title>Complete genome sequence of Deinococcus maricopensis type strain (LB-34).</title>
        <authorList>
            <person name="Pukall R."/>
            <person name="Zeytun A."/>
            <person name="Lucas S."/>
            <person name="Lapidus A."/>
            <person name="Hammon N."/>
            <person name="Deshpande S."/>
            <person name="Nolan M."/>
            <person name="Cheng J.F."/>
            <person name="Pitluck S."/>
            <person name="Liolios K."/>
            <person name="Pagani I."/>
            <person name="Mikhailova N."/>
            <person name="Ivanova N."/>
            <person name="Mavromatis K."/>
            <person name="Pati A."/>
            <person name="Tapia R."/>
            <person name="Han C."/>
            <person name="Goodwin L."/>
            <person name="Chen A."/>
            <person name="Palaniappan K."/>
            <person name="Land M."/>
            <person name="Hauser L."/>
            <person name="Chang Y.J."/>
            <person name="Jeffries C.D."/>
            <person name="Brambilla E.M."/>
            <person name="Rohde M."/>
            <person name="Goker M."/>
            <person name="Detter J.C."/>
            <person name="Woyke T."/>
            <person name="Bristow J."/>
            <person name="Eisen J.A."/>
            <person name="Markowitz V."/>
            <person name="Hugenholtz P."/>
            <person name="Kyrpides N.C."/>
            <person name="Klenk H.P."/>
        </authorList>
    </citation>
    <scope>NUCLEOTIDE SEQUENCE [LARGE SCALE GENOMIC DNA]</scope>
    <source>
        <strain evidence="9">DSM 21211 / LMG 22137 / NRRL B-23946 / LB-34</strain>
    </source>
</reference>
<evidence type="ECO:0000256" key="3">
    <source>
        <dbReference type="ARBA" id="ARBA00022801"/>
    </source>
</evidence>
<dbReference type="AlphaFoldDB" id="E8UC81"/>
<gene>
    <name evidence="8" type="ordered locus">Deima_3113</name>
</gene>
<dbReference type="GO" id="GO:0006308">
    <property type="term" value="P:DNA catabolic process"/>
    <property type="evidence" value="ECO:0007669"/>
    <property type="project" value="UniProtKB-UniRule"/>
</dbReference>
<evidence type="ECO:0000259" key="6">
    <source>
        <dbReference type="Pfam" id="PF02601"/>
    </source>
</evidence>
<dbReference type="eggNOG" id="COG1570">
    <property type="taxonomic scope" value="Bacteria"/>
</dbReference>
<dbReference type="InterPro" id="IPR025824">
    <property type="entry name" value="OB-fold_nuc-bd_dom"/>
</dbReference>
<dbReference type="InterPro" id="IPR020579">
    <property type="entry name" value="Exonuc_VII_lsu_C"/>
</dbReference>
<dbReference type="KEGG" id="dmr:Deima_3113"/>
<keyword evidence="2 5" id="KW-0540">Nuclease</keyword>
<organism evidence="8 9">
    <name type="scientific">Deinococcus maricopensis (strain DSM 21211 / LMG 22137 / NRRL B-23946 / LB-34)</name>
    <dbReference type="NCBI Taxonomy" id="709986"/>
    <lineage>
        <taxon>Bacteria</taxon>
        <taxon>Thermotogati</taxon>
        <taxon>Deinococcota</taxon>
        <taxon>Deinococci</taxon>
        <taxon>Deinococcales</taxon>
        <taxon>Deinococcaceae</taxon>
        <taxon>Deinococcus</taxon>
    </lineage>
</organism>
<dbReference type="GO" id="GO:0008855">
    <property type="term" value="F:exodeoxyribonuclease VII activity"/>
    <property type="evidence" value="ECO:0007669"/>
    <property type="project" value="UniProtKB-UniRule"/>
</dbReference>
<sequence>MSRKRRAEDRAPTQFLELSELLGYVAQVLHQGVPGGVWVRAEIAQLTDRRHLYLDLVQADEDGRELAKARGTVWARERFALEGKFRRATGAGLTAGLRVLLMVTVEFHEQYGFSLNVVDVAPEFTVGDMAQQLARLRVALEAEGLYGLNRALPLPEDFTRVLVLSPAGAAGLGDFTREADRLSRAGVVNFTYLSATFQGREASASLTAALAEARRLHAEEAFDALVIIRGGGASTDLAWLNDLAVARAVAAFPAPVVTGLGHARDDTILDEVARVRCDTPSKAAQFITRVVVEAAGAAEAAYAQVRGAARAAVHEAKLSVSALRVRVLGAARARVEADAAGADAHMRAVLGLTPERTLARGYALVRDAAGRVVRDAAGARAGALTLTFQDGEVRVRVDDAP</sequence>
<evidence type="ECO:0000256" key="4">
    <source>
        <dbReference type="ARBA" id="ARBA00022839"/>
    </source>
</evidence>
<dbReference type="NCBIfam" id="TIGR00237">
    <property type="entry name" value="xseA"/>
    <property type="match status" value="1"/>
</dbReference>
<protein>
    <recommendedName>
        <fullName evidence="5">Exodeoxyribonuclease 7 large subunit</fullName>
        <ecNumber evidence="5">3.1.11.6</ecNumber>
    </recommendedName>
</protein>
<dbReference type="GO" id="GO:0009318">
    <property type="term" value="C:exodeoxyribonuclease VII complex"/>
    <property type="evidence" value="ECO:0007669"/>
    <property type="project" value="UniProtKB-UniRule"/>
</dbReference>